<protein>
    <submittedName>
        <fullName evidence="1">D-hexose-6-phosphate mutarotase</fullName>
    </submittedName>
</protein>
<name>A0ABP9F9Y9_9ACTN</name>
<evidence type="ECO:0000313" key="1">
    <source>
        <dbReference type="EMBL" id="GAA4896916.1"/>
    </source>
</evidence>
<proteinExistence type="predicted"/>
<dbReference type="InterPro" id="IPR011013">
    <property type="entry name" value="Gal_mutarotase_sf_dom"/>
</dbReference>
<dbReference type="InterPro" id="IPR008183">
    <property type="entry name" value="Aldose_1/G6P_1-epimerase"/>
</dbReference>
<dbReference type="RefSeq" id="WP_345580860.1">
    <property type="nucleotide sequence ID" value="NZ_BAABLV010000020.1"/>
</dbReference>
<dbReference type="Proteomes" id="UP001501521">
    <property type="component" value="Unassembled WGS sequence"/>
</dbReference>
<accession>A0ABP9F9Y9</accession>
<dbReference type="Pfam" id="PF01263">
    <property type="entry name" value="Aldose_epim"/>
    <property type="match status" value="1"/>
</dbReference>
<dbReference type="InterPro" id="IPR014718">
    <property type="entry name" value="GH-type_carb-bd"/>
</dbReference>
<reference evidence="2" key="1">
    <citation type="journal article" date="2019" name="Int. J. Syst. Evol. Microbiol.">
        <title>The Global Catalogue of Microorganisms (GCM) 10K type strain sequencing project: providing services to taxonomists for standard genome sequencing and annotation.</title>
        <authorList>
            <consortium name="The Broad Institute Genomics Platform"/>
            <consortium name="The Broad Institute Genome Sequencing Center for Infectious Disease"/>
            <person name="Wu L."/>
            <person name="Ma J."/>
        </authorList>
    </citation>
    <scope>NUCLEOTIDE SEQUENCE [LARGE SCALE GENOMIC DNA]</scope>
    <source>
        <strain evidence="2">JCM 19125</strain>
    </source>
</reference>
<gene>
    <name evidence="1" type="ORF">GCM10025789_13460</name>
</gene>
<sequence>MRIHELTGAWGTARVAELGGCVLSWRPRGGDDVLFVSAEAALTPGDMWHGGIPVCAPWFGAGRGDWVVPHSHGLVSRVPWRTDLVEQSDDRAKVVMTLGSADVAHLPGADRYPDDLGYRLDICMDASALTATLTITSPSSSVVVDQAFHPYLRVDATTVTVTGLEGVGFQDAADGWAPGSHDEPLTFDGRTDLVYESAPPVFINDGVRTRRLSSHGASRTVVWNPGEGNDQLPGDEWRQFICVEFGNVRTGAVTIPAGGVHRLAMTIEV</sequence>
<dbReference type="PANTHER" id="PTHR11122:SF13">
    <property type="entry name" value="GLUCOSE-6-PHOSPHATE 1-EPIMERASE"/>
    <property type="match status" value="1"/>
</dbReference>
<dbReference type="Gene3D" id="2.70.98.10">
    <property type="match status" value="1"/>
</dbReference>
<comment type="caution">
    <text evidence="1">The sequence shown here is derived from an EMBL/GenBank/DDBJ whole genome shotgun (WGS) entry which is preliminary data.</text>
</comment>
<dbReference type="PANTHER" id="PTHR11122">
    <property type="entry name" value="APOSPORY-ASSOCIATED PROTEIN C-RELATED"/>
    <property type="match status" value="1"/>
</dbReference>
<evidence type="ECO:0000313" key="2">
    <source>
        <dbReference type="Proteomes" id="UP001501521"/>
    </source>
</evidence>
<organism evidence="1 2">
    <name type="scientific">Tessaracoccus lubricantis</name>
    <dbReference type="NCBI Taxonomy" id="545543"/>
    <lineage>
        <taxon>Bacteria</taxon>
        <taxon>Bacillati</taxon>
        <taxon>Actinomycetota</taxon>
        <taxon>Actinomycetes</taxon>
        <taxon>Propionibacteriales</taxon>
        <taxon>Propionibacteriaceae</taxon>
        <taxon>Tessaracoccus</taxon>
    </lineage>
</organism>
<dbReference type="SUPFAM" id="SSF74650">
    <property type="entry name" value="Galactose mutarotase-like"/>
    <property type="match status" value="1"/>
</dbReference>
<dbReference type="EMBL" id="BAABLV010000020">
    <property type="protein sequence ID" value="GAA4896916.1"/>
    <property type="molecule type" value="Genomic_DNA"/>
</dbReference>
<keyword evidence="2" id="KW-1185">Reference proteome</keyword>